<reference evidence="2" key="1">
    <citation type="submission" date="2018-06" db="EMBL/GenBank/DDBJ databases">
        <authorList>
            <person name="Zhirakovskaya E."/>
        </authorList>
    </citation>
    <scope>NUCLEOTIDE SEQUENCE</scope>
</reference>
<dbReference type="Pfam" id="PF13490">
    <property type="entry name" value="zf-HC2"/>
    <property type="match status" value="1"/>
</dbReference>
<protein>
    <recommendedName>
        <fullName evidence="1">Putative zinc-finger domain-containing protein</fullName>
    </recommendedName>
</protein>
<gene>
    <name evidence="2" type="ORF">MNBD_GAMMA19-1294</name>
</gene>
<proteinExistence type="predicted"/>
<evidence type="ECO:0000313" key="2">
    <source>
        <dbReference type="EMBL" id="VAW96758.1"/>
    </source>
</evidence>
<accession>A0A3B0ZTF0</accession>
<dbReference type="AlphaFoldDB" id="A0A3B0ZTF0"/>
<name>A0A3B0ZTF0_9ZZZZ</name>
<evidence type="ECO:0000259" key="1">
    <source>
        <dbReference type="Pfam" id="PF13490"/>
    </source>
</evidence>
<organism evidence="2">
    <name type="scientific">hydrothermal vent metagenome</name>
    <dbReference type="NCBI Taxonomy" id="652676"/>
    <lineage>
        <taxon>unclassified sequences</taxon>
        <taxon>metagenomes</taxon>
        <taxon>ecological metagenomes</taxon>
    </lineage>
</organism>
<sequence>MPSCKDITEHSSDYLDRNLPWWKRMGYWLHLAMCVHCRRYVDQLKLTIDTIGKSPEATTPNVSPEEIQAIVEKMKQSTKNKDS</sequence>
<dbReference type="InterPro" id="IPR027383">
    <property type="entry name" value="Znf_put"/>
</dbReference>
<dbReference type="EMBL" id="UOFV01000097">
    <property type="protein sequence ID" value="VAW96758.1"/>
    <property type="molecule type" value="Genomic_DNA"/>
</dbReference>
<feature type="domain" description="Putative zinc-finger" evidence="1">
    <location>
        <begin position="4"/>
        <end position="38"/>
    </location>
</feature>